<dbReference type="InterPro" id="IPR029058">
    <property type="entry name" value="AB_hydrolase_fold"/>
</dbReference>
<comment type="similarity">
    <text evidence="1">Belongs to the peptidase S33 family.</text>
</comment>
<dbReference type="Pfam" id="PF00561">
    <property type="entry name" value="Abhydrolase_1"/>
    <property type="match status" value="1"/>
</dbReference>
<reference evidence="4" key="1">
    <citation type="submission" date="2020-05" db="EMBL/GenBank/DDBJ databases">
        <authorList>
            <person name="Chiriac C."/>
            <person name="Salcher M."/>
            <person name="Ghai R."/>
            <person name="Kavagutti S V."/>
        </authorList>
    </citation>
    <scope>NUCLEOTIDE SEQUENCE</scope>
</reference>
<evidence type="ECO:0000256" key="1">
    <source>
        <dbReference type="ARBA" id="ARBA00010088"/>
    </source>
</evidence>
<dbReference type="Gene3D" id="3.40.50.1820">
    <property type="entry name" value="alpha/beta hydrolase"/>
    <property type="match status" value="1"/>
</dbReference>
<evidence type="ECO:0000256" key="2">
    <source>
        <dbReference type="ARBA" id="ARBA00022801"/>
    </source>
</evidence>
<dbReference type="InterPro" id="IPR000073">
    <property type="entry name" value="AB_hydrolase_1"/>
</dbReference>
<gene>
    <name evidence="4" type="ORF">UFOPK1808_01342</name>
</gene>
<protein>
    <submittedName>
        <fullName evidence="4">Unannotated protein</fullName>
    </submittedName>
</protein>
<name>A0A6J6HFA8_9ZZZZ</name>
<dbReference type="EMBL" id="CAEZUL010000207">
    <property type="protein sequence ID" value="CAB4610639.1"/>
    <property type="molecule type" value="Genomic_DNA"/>
</dbReference>
<sequence>MFFLVLRRLAIVASLTFGATACSSSSATPATTISPVTASTMFTPAIGGSIKWKSCSVDSLDPLMCARFSVPYDYNKPDIGSFSLKLVKSPAKIRTKRIGSMLVNPGGPGFGGTSIAENASSYLSSDLIDTFDIIGWDPRGTGDSTPHVDCVDNYDKYFTADPSPQNDAERQAVIDISKAFADECQKKSGAILPYISTNATARDMDKIRAALGEQKITYFGFSYGSELGATWATLFPSTVRAAVLDGAADPTADYIEGGLQQAKGFETEFSKFLAQCSANKKCKFYNGGHAEAAFDELIQRLDTEPLLVSKNRALVNQAIAYSAVTFAMYSSSIWPDLEVALSDAQNGKGAGLMSLYDRYYQRAADGKYGNELEAFNAIMCLDDPGPSTVAEQDSYIPQFQAAAPRLADSFTSGYGCIFWSAKPDRRIAITGIGAGPIVVVGTTGDAATPLAGTRTMASTLQDGRLIVVTDDRHTGYGANDCVLSAVDKYLITTKVTFAEKAC</sequence>
<dbReference type="InterPro" id="IPR051601">
    <property type="entry name" value="Serine_prot/Carboxylest_S33"/>
</dbReference>
<dbReference type="SUPFAM" id="SSF53474">
    <property type="entry name" value="alpha/beta-Hydrolases"/>
    <property type="match status" value="1"/>
</dbReference>
<dbReference type="PANTHER" id="PTHR43248">
    <property type="entry name" value="2-SUCCINYL-6-HYDROXY-2,4-CYCLOHEXADIENE-1-CARBOXYLATE SYNTHASE"/>
    <property type="match status" value="1"/>
</dbReference>
<keyword evidence="2" id="KW-0378">Hydrolase</keyword>
<evidence type="ECO:0000259" key="3">
    <source>
        <dbReference type="Pfam" id="PF00561"/>
    </source>
</evidence>
<proteinExistence type="inferred from homology"/>
<dbReference type="PROSITE" id="PS51257">
    <property type="entry name" value="PROKAR_LIPOPROTEIN"/>
    <property type="match status" value="1"/>
</dbReference>
<feature type="domain" description="AB hydrolase-1" evidence="3">
    <location>
        <begin position="101"/>
        <end position="473"/>
    </location>
</feature>
<dbReference type="GO" id="GO:0016787">
    <property type="term" value="F:hydrolase activity"/>
    <property type="evidence" value="ECO:0007669"/>
    <property type="project" value="UniProtKB-KW"/>
</dbReference>
<organism evidence="4">
    <name type="scientific">freshwater metagenome</name>
    <dbReference type="NCBI Taxonomy" id="449393"/>
    <lineage>
        <taxon>unclassified sequences</taxon>
        <taxon>metagenomes</taxon>
        <taxon>ecological metagenomes</taxon>
    </lineage>
</organism>
<accession>A0A6J6HFA8</accession>
<dbReference type="AlphaFoldDB" id="A0A6J6HFA8"/>
<evidence type="ECO:0000313" key="4">
    <source>
        <dbReference type="EMBL" id="CAB4610639.1"/>
    </source>
</evidence>
<dbReference type="PANTHER" id="PTHR43248:SF25">
    <property type="entry name" value="AB HYDROLASE-1 DOMAIN-CONTAINING PROTEIN-RELATED"/>
    <property type="match status" value="1"/>
</dbReference>